<name>A0A5J9VHL8_9POAL</name>
<keyword evidence="1" id="KW-0812">Transmembrane</keyword>
<evidence type="ECO:0000313" key="3">
    <source>
        <dbReference type="Proteomes" id="UP000324897"/>
    </source>
</evidence>
<proteinExistence type="predicted"/>
<dbReference type="Proteomes" id="UP000324897">
    <property type="component" value="Unassembled WGS sequence"/>
</dbReference>
<keyword evidence="1" id="KW-1133">Transmembrane helix</keyword>
<keyword evidence="3" id="KW-1185">Reference proteome</keyword>
<gene>
    <name evidence="2" type="ORF">EJB05_17590</name>
</gene>
<protein>
    <submittedName>
        <fullName evidence="2">Uncharacterized protein</fullName>
    </submittedName>
</protein>
<keyword evidence="1" id="KW-0472">Membrane</keyword>
<organism evidence="2 3">
    <name type="scientific">Eragrostis curvula</name>
    <name type="common">weeping love grass</name>
    <dbReference type="NCBI Taxonomy" id="38414"/>
    <lineage>
        <taxon>Eukaryota</taxon>
        <taxon>Viridiplantae</taxon>
        <taxon>Streptophyta</taxon>
        <taxon>Embryophyta</taxon>
        <taxon>Tracheophyta</taxon>
        <taxon>Spermatophyta</taxon>
        <taxon>Magnoliopsida</taxon>
        <taxon>Liliopsida</taxon>
        <taxon>Poales</taxon>
        <taxon>Poaceae</taxon>
        <taxon>PACMAD clade</taxon>
        <taxon>Chloridoideae</taxon>
        <taxon>Eragrostideae</taxon>
        <taxon>Eragrostidinae</taxon>
        <taxon>Eragrostis</taxon>
    </lineage>
</organism>
<feature type="non-terminal residue" evidence="2">
    <location>
        <position position="1"/>
    </location>
</feature>
<sequence length="82" mass="8982">LGLGFLSFDGTRILARVLAQRGCEQEEGIGSLLGQVNSTYVVLECIPKVIALRLVFAYLGLWVLWSFYMEPMRVAGGTDADS</sequence>
<evidence type="ECO:0000256" key="1">
    <source>
        <dbReference type="SAM" id="Phobius"/>
    </source>
</evidence>
<dbReference type="AlphaFoldDB" id="A0A5J9VHL8"/>
<evidence type="ECO:0000313" key="2">
    <source>
        <dbReference type="EMBL" id="TVU35689.1"/>
    </source>
</evidence>
<feature type="transmembrane region" description="Helical" evidence="1">
    <location>
        <begin position="50"/>
        <end position="68"/>
    </location>
</feature>
<accession>A0A5J9VHL8</accession>
<dbReference type="EMBL" id="RWGY01000009">
    <property type="protein sequence ID" value="TVU35689.1"/>
    <property type="molecule type" value="Genomic_DNA"/>
</dbReference>
<reference evidence="2 3" key="1">
    <citation type="journal article" date="2019" name="Sci. Rep.">
        <title>A high-quality genome of Eragrostis curvula grass provides insights into Poaceae evolution and supports new strategies to enhance forage quality.</title>
        <authorList>
            <person name="Carballo J."/>
            <person name="Santos B.A.C.M."/>
            <person name="Zappacosta D."/>
            <person name="Garbus I."/>
            <person name="Selva J.P."/>
            <person name="Gallo C.A."/>
            <person name="Diaz A."/>
            <person name="Albertini E."/>
            <person name="Caccamo M."/>
            <person name="Echenique V."/>
        </authorList>
    </citation>
    <scope>NUCLEOTIDE SEQUENCE [LARGE SCALE GENOMIC DNA]</scope>
    <source>
        <strain evidence="3">cv. Victoria</strain>
        <tissue evidence="2">Leaf</tissue>
    </source>
</reference>
<comment type="caution">
    <text evidence="2">The sequence shown here is derived from an EMBL/GenBank/DDBJ whole genome shotgun (WGS) entry which is preliminary data.</text>
</comment>